<gene>
    <name evidence="4" type="ORF">FJ651_02240</name>
</gene>
<evidence type="ECO:0000256" key="1">
    <source>
        <dbReference type="ARBA" id="ARBA00022679"/>
    </source>
</evidence>
<sequence>MYLQRRVVFNWFKKLKKEQPQVYIGANILKLNGVDFHIHAIHKNSNLSTTLVPPDAILKKISMDVFLRDYIQELQVPGTAVLHSHVYPKYILWCQEQRAKNNNLKWIHTYHLHYFKEHTGKDLLNWQKEFNRVFVEEASKADVKISVSKWQQKFYKEKFNIDTIYIPNGVDVAQCDKADAHYFQEKYHLSNYILNVSRHDPVKNPGEFVMLAKSMPEHNFVIIGSEFSELLFQEHYHIIPPKNLKIFGKMSQIEVQHAIAACRCLISTAKKEGLPTLVLEGMAHSKPVVVSNEPGSMEAIDNGAYGYFYELGNMEDLKGKTLLAINDNTIGSKARQRVLGEYDWKVVIKKLEKMYLENYETISKD</sequence>
<keyword evidence="5" id="KW-1185">Reference proteome</keyword>
<dbReference type="SUPFAM" id="SSF53756">
    <property type="entry name" value="UDP-Glycosyltransferase/glycogen phosphorylase"/>
    <property type="match status" value="1"/>
</dbReference>
<name>A0A506PPF1_9FLAO</name>
<dbReference type="Gene3D" id="3.40.50.2000">
    <property type="entry name" value="Glycogen Phosphorylase B"/>
    <property type="match status" value="2"/>
</dbReference>
<feature type="domain" description="Glycosyltransferase subfamily 4-like N-terminal" evidence="3">
    <location>
        <begin position="67"/>
        <end position="173"/>
    </location>
</feature>
<evidence type="ECO:0000313" key="5">
    <source>
        <dbReference type="Proteomes" id="UP000317332"/>
    </source>
</evidence>
<dbReference type="PANTHER" id="PTHR46401:SF2">
    <property type="entry name" value="GLYCOSYLTRANSFERASE WBBK-RELATED"/>
    <property type="match status" value="1"/>
</dbReference>
<dbReference type="OrthoDB" id="7560678at2"/>
<dbReference type="InterPro" id="IPR028098">
    <property type="entry name" value="Glyco_trans_4-like_N"/>
</dbReference>
<accession>A0A506PPF1</accession>
<dbReference type="GO" id="GO:0016757">
    <property type="term" value="F:glycosyltransferase activity"/>
    <property type="evidence" value="ECO:0007669"/>
    <property type="project" value="InterPro"/>
</dbReference>
<dbReference type="CDD" id="cd03801">
    <property type="entry name" value="GT4_PimA-like"/>
    <property type="match status" value="1"/>
</dbReference>
<reference evidence="4 5" key="1">
    <citation type="submission" date="2019-06" db="EMBL/GenBank/DDBJ databases">
        <title>Flavobacteriaceae Paucihalobacterium erythroidium CWB-1, complete genome.</title>
        <authorList>
            <person name="Wu S."/>
        </authorList>
    </citation>
    <scope>NUCLEOTIDE SEQUENCE [LARGE SCALE GENOMIC DNA]</scope>
    <source>
        <strain evidence="4 5">CWB-1</strain>
    </source>
</reference>
<evidence type="ECO:0000259" key="2">
    <source>
        <dbReference type="Pfam" id="PF00534"/>
    </source>
</evidence>
<dbReference type="InterPro" id="IPR001296">
    <property type="entry name" value="Glyco_trans_1"/>
</dbReference>
<dbReference type="RefSeq" id="WP_140988765.1">
    <property type="nucleotide sequence ID" value="NZ_VHIQ01000001.1"/>
</dbReference>
<dbReference type="GO" id="GO:0009103">
    <property type="term" value="P:lipopolysaccharide biosynthetic process"/>
    <property type="evidence" value="ECO:0007669"/>
    <property type="project" value="TreeGrafter"/>
</dbReference>
<dbReference type="EMBL" id="VHIQ01000001">
    <property type="protein sequence ID" value="TPV35756.1"/>
    <property type="molecule type" value="Genomic_DNA"/>
</dbReference>
<dbReference type="Proteomes" id="UP000317332">
    <property type="component" value="Unassembled WGS sequence"/>
</dbReference>
<comment type="caution">
    <text evidence="4">The sequence shown here is derived from an EMBL/GenBank/DDBJ whole genome shotgun (WGS) entry which is preliminary data.</text>
</comment>
<evidence type="ECO:0000313" key="4">
    <source>
        <dbReference type="EMBL" id="TPV35756.1"/>
    </source>
</evidence>
<organism evidence="4 5">
    <name type="scientific">Paucihalobacter ruber</name>
    <dbReference type="NCBI Taxonomy" id="2567861"/>
    <lineage>
        <taxon>Bacteria</taxon>
        <taxon>Pseudomonadati</taxon>
        <taxon>Bacteroidota</taxon>
        <taxon>Flavobacteriia</taxon>
        <taxon>Flavobacteriales</taxon>
        <taxon>Flavobacteriaceae</taxon>
        <taxon>Paucihalobacter</taxon>
    </lineage>
</organism>
<evidence type="ECO:0000259" key="3">
    <source>
        <dbReference type="Pfam" id="PF13439"/>
    </source>
</evidence>
<dbReference type="Pfam" id="PF00534">
    <property type="entry name" value="Glycos_transf_1"/>
    <property type="match status" value="1"/>
</dbReference>
<dbReference type="AlphaFoldDB" id="A0A506PPF1"/>
<feature type="domain" description="Glycosyl transferase family 1" evidence="2">
    <location>
        <begin position="185"/>
        <end position="335"/>
    </location>
</feature>
<dbReference type="Pfam" id="PF13439">
    <property type="entry name" value="Glyco_transf_4"/>
    <property type="match status" value="1"/>
</dbReference>
<protein>
    <submittedName>
        <fullName evidence="4">Glycosyltransferase family 4 protein</fullName>
    </submittedName>
</protein>
<dbReference type="PANTHER" id="PTHR46401">
    <property type="entry name" value="GLYCOSYLTRANSFERASE WBBK-RELATED"/>
    <property type="match status" value="1"/>
</dbReference>
<keyword evidence="1 4" id="KW-0808">Transferase</keyword>
<proteinExistence type="predicted"/>